<feature type="transmembrane region" description="Helical" evidence="7">
    <location>
        <begin position="25"/>
        <end position="49"/>
    </location>
</feature>
<dbReference type="InterPro" id="IPR003593">
    <property type="entry name" value="AAA+_ATPase"/>
</dbReference>
<evidence type="ECO:0000256" key="2">
    <source>
        <dbReference type="ARBA" id="ARBA00022692"/>
    </source>
</evidence>
<dbReference type="GO" id="GO:0005524">
    <property type="term" value="F:ATP binding"/>
    <property type="evidence" value="ECO:0007669"/>
    <property type="project" value="UniProtKB-KW"/>
</dbReference>
<keyword evidence="6 7" id="KW-0472">Membrane</keyword>
<evidence type="ECO:0000256" key="6">
    <source>
        <dbReference type="ARBA" id="ARBA00023136"/>
    </source>
</evidence>
<dbReference type="PROSITE" id="PS50893">
    <property type="entry name" value="ABC_TRANSPORTER_2"/>
    <property type="match status" value="1"/>
</dbReference>
<feature type="domain" description="ABC transporter" evidence="8">
    <location>
        <begin position="348"/>
        <end position="587"/>
    </location>
</feature>
<evidence type="ECO:0000259" key="8">
    <source>
        <dbReference type="PROSITE" id="PS50893"/>
    </source>
</evidence>
<gene>
    <name evidence="10" type="ORF">EDC18_101485</name>
</gene>
<evidence type="ECO:0000313" key="10">
    <source>
        <dbReference type="EMBL" id="TCT17187.1"/>
    </source>
</evidence>
<dbReference type="GO" id="GO:0005886">
    <property type="term" value="C:plasma membrane"/>
    <property type="evidence" value="ECO:0007669"/>
    <property type="project" value="UniProtKB-SubCell"/>
</dbReference>
<proteinExistence type="predicted"/>
<comment type="subcellular location">
    <subcellularLocation>
        <location evidence="1">Cell membrane</location>
        <topology evidence="1">Multi-pass membrane protein</topology>
    </subcellularLocation>
</comment>
<protein>
    <submittedName>
        <fullName evidence="10">ATP-binding cassette subfamily B protein</fullName>
    </submittedName>
</protein>
<feature type="domain" description="ABC transmembrane type-1" evidence="9">
    <location>
        <begin position="30"/>
        <end position="304"/>
    </location>
</feature>
<dbReference type="SMART" id="SM00382">
    <property type="entry name" value="AAA"/>
    <property type="match status" value="1"/>
</dbReference>
<evidence type="ECO:0000256" key="1">
    <source>
        <dbReference type="ARBA" id="ARBA00004651"/>
    </source>
</evidence>
<keyword evidence="5 7" id="KW-1133">Transmembrane helix</keyword>
<keyword evidence="11" id="KW-1185">Reference proteome</keyword>
<keyword evidence="4 10" id="KW-0067">ATP-binding</keyword>
<dbReference type="RefSeq" id="WP_132249869.1">
    <property type="nucleotide sequence ID" value="NZ_SMAL01000001.1"/>
</dbReference>
<organism evidence="10 11">
    <name type="scientific">Natranaerovirga pectinivora</name>
    <dbReference type="NCBI Taxonomy" id="682400"/>
    <lineage>
        <taxon>Bacteria</taxon>
        <taxon>Bacillati</taxon>
        <taxon>Bacillota</taxon>
        <taxon>Clostridia</taxon>
        <taxon>Lachnospirales</taxon>
        <taxon>Natranaerovirgaceae</taxon>
        <taxon>Natranaerovirga</taxon>
    </lineage>
</organism>
<name>A0A4R3MPF8_9FIRM</name>
<comment type="caution">
    <text evidence="10">The sequence shown here is derived from an EMBL/GenBank/DDBJ whole genome shotgun (WGS) entry which is preliminary data.</text>
</comment>
<dbReference type="Pfam" id="PF00005">
    <property type="entry name" value="ABC_tran"/>
    <property type="match status" value="1"/>
</dbReference>
<dbReference type="InterPro" id="IPR039421">
    <property type="entry name" value="Type_1_exporter"/>
</dbReference>
<feature type="transmembrane region" description="Helical" evidence="7">
    <location>
        <begin position="263"/>
        <end position="281"/>
    </location>
</feature>
<reference evidence="10 11" key="1">
    <citation type="submission" date="2019-03" db="EMBL/GenBank/DDBJ databases">
        <title>Genomic Encyclopedia of Type Strains, Phase IV (KMG-IV): sequencing the most valuable type-strain genomes for metagenomic binning, comparative biology and taxonomic classification.</title>
        <authorList>
            <person name="Goeker M."/>
        </authorList>
    </citation>
    <scope>NUCLEOTIDE SEQUENCE [LARGE SCALE GENOMIC DNA]</scope>
    <source>
        <strain evidence="10 11">DSM 24629</strain>
    </source>
</reference>
<dbReference type="AlphaFoldDB" id="A0A4R3MPF8"/>
<accession>A0A4R3MPF8</accession>
<feature type="transmembrane region" description="Helical" evidence="7">
    <location>
        <begin position="143"/>
        <end position="166"/>
    </location>
</feature>
<feature type="transmembrane region" description="Helical" evidence="7">
    <location>
        <begin position="172"/>
        <end position="190"/>
    </location>
</feature>
<dbReference type="EMBL" id="SMAL01000001">
    <property type="protein sequence ID" value="TCT17187.1"/>
    <property type="molecule type" value="Genomic_DNA"/>
</dbReference>
<keyword evidence="2 7" id="KW-0812">Transmembrane</keyword>
<dbReference type="PANTHER" id="PTHR43394:SF1">
    <property type="entry name" value="ATP-BINDING CASSETTE SUB-FAMILY B MEMBER 10, MITOCHONDRIAL"/>
    <property type="match status" value="1"/>
</dbReference>
<dbReference type="Gene3D" id="1.20.1560.10">
    <property type="entry name" value="ABC transporter type 1, transmembrane domain"/>
    <property type="match status" value="1"/>
</dbReference>
<dbReference type="InterPro" id="IPR017871">
    <property type="entry name" value="ABC_transporter-like_CS"/>
</dbReference>
<dbReference type="PROSITE" id="PS00211">
    <property type="entry name" value="ABC_TRANSPORTER_1"/>
    <property type="match status" value="1"/>
</dbReference>
<dbReference type="SUPFAM" id="SSF52540">
    <property type="entry name" value="P-loop containing nucleoside triphosphate hydrolases"/>
    <property type="match status" value="1"/>
</dbReference>
<evidence type="ECO:0000256" key="5">
    <source>
        <dbReference type="ARBA" id="ARBA00022989"/>
    </source>
</evidence>
<dbReference type="InterPro" id="IPR027417">
    <property type="entry name" value="P-loop_NTPase"/>
</dbReference>
<dbReference type="GO" id="GO:0015421">
    <property type="term" value="F:ABC-type oligopeptide transporter activity"/>
    <property type="evidence" value="ECO:0007669"/>
    <property type="project" value="TreeGrafter"/>
</dbReference>
<evidence type="ECO:0000313" key="11">
    <source>
        <dbReference type="Proteomes" id="UP000294902"/>
    </source>
</evidence>
<dbReference type="CDD" id="cd03228">
    <property type="entry name" value="ABCC_MRP_Like"/>
    <property type="match status" value="1"/>
</dbReference>
<dbReference type="InterPro" id="IPR011527">
    <property type="entry name" value="ABC1_TM_dom"/>
</dbReference>
<evidence type="ECO:0000256" key="4">
    <source>
        <dbReference type="ARBA" id="ARBA00022840"/>
    </source>
</evidence>
<sequence>MINNPPKAGFTKMIKHFTEVSWKNFPIYFAFVILINALAGFSTAAIALFKQLFFDSVNQATTSTGSINSPLFYGVLMSIVMVVVLFLMGMSDIMKNNLMLRLQGALGMNLNEKASKVEPICFENKAILDKINKANKGIKSAGLMYSAFLNIVVYSVPYFIFMAIYLYYVKPILILCILFAFVPSFIGQIIRFKAYANLENEVAPLRRKYEYYEQCINDREYSKETRLIGGFWFFRTLYTTALELTCKTTWNTNRRLELMELKIRFFLLIGYLGTIYLTYIYLIRGEISIGMFAAVFSTVDQLFDFMEYAVSRRVMNITEGMGLVQNYMFFLELPERTGKEQDLKLKEIALKNVSFSYPNTNKLSLNNINLDIKDGETLAIVGVNGSGKSTLVKLITGLYLPDEGSIFIDGIDTKTIAPASIYKHISGVFQRFQKYKMPLKDNLIISQSNRDNHEEHLNSAIKKSEIDLSDRSYTEGLNTMLSREFGGIDISGGQWQKIAIGRGFYRTHNLLVLDEPTAAIDPIEETRIYTQFAEMSKGKTSIIVTHRLGSAKIADRIIVMSHGNIIDIGTHDELIDKEGLYKTMYEFQAKWYA</sequence>
<dbReference type="PANTHER" id="PTHR43394">
    <property type="entry name" value="ATP-DEPENDENT PERMEASE MDL1, MITOCHONDRIAL"/>
    <property type="match status" value="1"/>
</dbReference>
<dbReference type="PROSITE" id="PS50929">
    <property type="entry name" value="ABC_TM1F"/>
    <property type="match status" value="1"/>
</dbReference>
<feature type="transmembrane region" description="Helical" evidence="7">
    <location>
        <begin position="71"/>
        <end position="91"/>
    </location>
</feature>
<dbReference type="InterPro" id="IPR036640">
    <property type="entry name" value="ABC1_TM_sf"/>
</dbReference>
<dbReference type="OrthoDB" id="2328604at2"/>
<evidence type="ECO:0000259" key="9">
    <source>
        <dbReference type="PROSITE" id="PS50929"/>
    </source>
</evidence>
<dbReference type="Proteomes" id="UP000294902">
    <property type="component" value="Unassembled WGS sequence"/>
</dbReference>
<evidence type="ECO:0000256" key="3">
    <source>
        <dbReference type="ARBA" id="ARBA00022741"/>
    </source>
</evidence>
<keyword evidence="3" id="KW-0547">Nucleotide-binding</keyword>
<dbReference type="InterPro" id="IPR003439">
    <property type="entry name" value="ABC_transporter-like_ATP-bd"/>
</dbReference>
<dbReference type="Gene3D" id="3.40.50.300">
    <property type="entry name" value="P-loop containing nucleotide triphosphate hydrolases"/>
    <property type="match status" value="1"/>
</dbReference>
<evidence type="ECO:0000256" key="7">
    <source>
        <dbReference type="SAM" id="Phobius"/>
    </source>
</evidence>
<dbReference type="GO" id="GO:0016887">
    <property type="term" value="F:ATP hydrolysis activity"/>
    <property type="evidence" value="ECO:0007669"/>
    <property type="project" value="InterPro"/>
</dbReference>
<dbReference type="SUPFAM" id="SSF90123">
    <property type="entry name" value="ABC transporter transmembrane region"/>
    <property type="match status" value="1"/>
</dbReference>